<feature type="domain" description="Sensor histidine kinase NatK-like C-terminal" evidence="2">
    <location>
        <begin position="347"/>
        <end position="445"/>
    </location>
</feature>
<dbReference type="Gene3D" id="3.30.565.10">
    <property type="entry name" value="Histidine kinase-like ATPase, C-terminal domain"/>
    <property type="match status" value="1"/>
</dbReference>
<dbReference type="InterPro" id="IPR032834">
    <property type="entry name" value="NatK-like_C"/>
</dbReference>
<organism evidence="3 4">
    <name type="scientific">Clostridium disporicum</name>
    <dbReference type="NCBI Taxonomy" id="84024"/>
    <lineage>
        <taxon>Bacteria</taxon>
        <taxon>Bacillati</taxon>
        <taxon>Bacillota</taxon>
        <taxon>Clostridia</taxon>
        <taxon>Eubacteriales</taxon>
        <taxon>Clostridiaceae</taxon>
        <taxon>Clostridium</taxon>
    </lineage>
</organism>
<feature type="transmembrane region" description="Helical" evidence="1">
    <location>
        <begin position="171"/>
        <end position="191"/>
    </location>
</feature>
<gene>
    <name evidence="3" type="ORF">ERS852471_01138</name>
</gene>
<feature type="transmembrane region" description="Helical" evidence="1">
    <location>
        <begin position="47"/>
        <end position="68"/>
    </location>
</feature>
<feature type="transmembrane region" description="Helical" evidence="1">
    <location>
        <begin position="74"/>
        <end position="92"/>
    </location>
</feature>
<feature type="transmembrane region" description="Helical" evidence="1">
    <location>
        <begin position="206"/>
        <end position="223"/>
    </location>
</feature>
<feature type="transmembrane region" description="Helical" evidence="1">
    <location>
        <begin position="142"/>
        <end position="159"/>
    </location>
</feature>
<sequence>MIGFKGEIAMTFNSNYASDLFKLLIYSIVMNWFLGRKLEFKKKISKINIIIGTLIVIILTTVLMSVWLEKYNTIMVTELITLVPSIIYLFIYKKGSIWEKLYLVSTYIILIATMNILFFYIYLTVKGIPTTLAINIDFVKKYIVTAKIIIYLISLIIFSRIFKYIKLKDNSVLPVITISNIIMASADNILMNRFIYVGKSIGNESAFVAIAILISHFLLIRILNLSYEKSKKLIITECNLNKLEADSKYNKEIRTIYNEMTQWKHDWQNHINVAMYMLKEKRYEEAGKYLGEISNSINYDRKYKSFITTNNNVLNAIINSKIIVAVDKNIDVKTSVNITEPIHIDDIDLCGLLGNLLDNAIEACERTKSNRFINIKIITVKKNLIILIKNSMSGNIELIDNEYFSSKRKGLLGRGIAQINKIVDEYNGVVTRKHDNYIFETKIVMENTEKTIK</sequence>
<dbReference type="PANTHER" id="PTHR40448:SF1">
    <property type="entry name" value="TWO-COMPONENT SENSOR HISTIDINE KINASE"/>
    <property type="match status" value="1"/>
</dbReference>
<keyword evidence="3" id="KW-0808">Transferase</keyword>
<evidence type="ECO:0000313" key="3">
    <source>
        <dbReference type="EMBL" id="CUO20719.1"/>
    </source>
</evidence>
<proteinExistence type="predicted"/>
<keyword evidence="1" id="KW-0472">Membrane</keyword>
<accession>A0A174D8V6</accession>
<evidence type="ECO:0000256" key="1">
    <source>
        <dbReference type="SAM" id="Phobius"/>
    </source>
</evidence>
<dbReference type="Gene3D" id="1.10.287.130">
    <property type="match status" value="1"/>
</dbReference>
<dbReference type="GO" id="GO:0016301">
    <property type="term" value="F:kinase activity"/>
    <property type="evidence" value="ECO:0007669"/>
    <property type="project" value="UniProtKB-KW"/>
</dbReference>
<name>A0A174D8V6_9CLOT</name>
<keyword evidence="1" id="KW-0812">Transmembrane</keyword>
<dbReference type="SUPFAM" id="SSF55874">
    <property type="entry name" value="ATPase domain of HSP90 chaperone/DNA topoisomerase II/histidine kinase"/>
    <property type="match status" value="1"/>
</dbReference>
<evidence type="ECO:0000313" key="4">
    <source>
        <dbReference type="Proteomes" id="UP000095594"/>
    </source>
</evidence>
<dbReference type="Pfam" id="PF14501">
    <property type="entry name" value="HATPase_c_5"/>
    <property type="match status" value="1"/>
</dbReference>
<feature type="transmembrane region" description="Helical" evidence="1">
    <location>
        <begin position="101"/>
        <end position="122"/>
    </location>
</feature>
<dbReference type="GO" id="GO:0042802">
    <property type="term" value="F:identical protein binding"/>
    <property type="evidence" value="ECO:0007669"/>
    <property type="project" value="TreeGrafter"/>
</dbReference>
<feature type="transmembrane region" description="Helical" evidence="1">
    <location>
        <begin position="20"/>
        <end position="35"/>
    </location>
</feature>
<dbReference type="CDD" id="cd16935">
    <property type="entry name" value="HATPase_AgrC-ComD-like"/>
    <property type="match status" value="1"/>
</dbReference>
<keyword evidence="1" id="KW-1133">Transmembrane helix</keyword>
<keyword evidence="3" id="KW-0418">Kinase</keyword>
<protein>
    <submittedName>
        <fullName evidence="3">Signal transduction histidine kinase regulating citrate/malate metabolism</fullName>
    </submittedName>
</protein>
<dbReference type="EMBL" id="CYZX01000006">
    <property type="protein sequence ID" value="CUO20719.1"/>
    <property type="molecule type" value="Genomic_DNA"/>
</dbReference>
<dbReference type="AlphaFoldDB" id="A0A174D8V6"/>
<dbReference type="PANTHER" id="PTHR40448">
    <property type="entry name" value="TWO-COMPONENT SENSOR HISTIDINE KINASE"/>
    <property type="match status" value="1"/>
</dbReference>
<evidence type="ECO:0000259" key="2">
    <source>
        <dbReference type="Pfam" id="PF14501"/>
    </source>
</evidence>
<dbReference type="InterPro" id="IPR036890">
    <property type="entry name" value="HATPase_C_sf"/>
</dbReference>
<dbReference type="Proteomes" id="UP000095594">
    <property type="component" value="Unassembled WGS sequence"/>
</dbReference>
<reference evidence="3 4" key="1">
    <citation type="submission" date="2015-09" db="EMBL/GenBank/DDBJ databases">
        <authorList>
            <consortium name="Pathogen Informatics"/>
        </authorList>
    </citation>
    <scope>NUCLEOTIDE SEQUENCE [LARGE SCALE GENOMIC DNA]</scope>
    <source>
        <strain evidence="3 4">2789STDY5834856</strain>
    </source>
</reference>